<evidence type="ECO:0008006" key="4">
    <source>
        <dbReference type="Google" id="ProtNLM"/>
    </source>
</evidence>
<accession>A0ABR7R286</accession>
<reference evidence="2 3" key="1">
    <citation type="journal article" date="2009" name="Int. J. Syst. Evol. Microbiol.">
        <title>Transfer of Teichococcus ludipueritiae and Muricoccus roseus to the genus Roseomonas, as Roseomonas ludipueritiae comb. nov. and Roseomonas rosea comb. nov., respectively, and emended description of the genus Roseomonas.</title>
        <authorList>
            <person name="Sanchez-Porro C."/>
            <person name="Gallego V."/>
            <person name="Busse H.J."/>
            <person name="Kampfer P."/>
            <person name="Ventosa A."/>
        </authorList>
    </citation>
    <scope>NUCLEOTIDE SEQUENCE [LARGE SCALE GENOMIC DNA]</scope>
    <source>
        <strain evidence="2 3">DSM 14915</strain>
    </source>
</reference>
<feature type="non-terminal residue" evidence="2">
    <location>
        <position position="217"/>
    </location>
</feature>
<organism evidence="2 3">
    <name type="scientific">Pseudoroseomonas ludipueritiae</name>
    <dbReference type="NCBI Taxonomy" id="198093"/>
    <lineage>
        <taxon>Bacteria</taxon>
        <taxon>Pseudomonadati</taxon>
        <taxon>Pseudomonadota</taxon>
        <taxon>Alphaproteobacteria</taxon>
        <taxon>Acetobacterales</taxon>
        <taxon>Acetobacteraceae</taxon>
        <taxon>Pseudoroseomonas</taxon>
    </lineage>
</organism>
<dbReference type="Proteomes" id="UP000603940">
    <property type="component" value="Unassembled WGS sequence"/>
</dbReference>
<gene>
    <name evidence="2" type="ORF">IBL25_02625</name>
</gene>
<protein>
    <recommendedName>
        <fullName evidence="4">DUF937 domain-containing protein</fullName>
    </recommendedName>
</protein>
<feature type="compositionally biased region" description="Low complexity" evidence="1">
    <location>
        <begin position="45"/>
        <end position="54"/>
    </location>
</feature>
<dbReference type="EMBL" id="JACTUZ010000005">
    <property type="protein sequence ID" value="MBC9175840.1"/>
    <property type="molecule type" value="Genomic_DNA"/>
</dbReference>
<evidence type="ECO:0000313" key="3">
    <source>
        <dbReference type="Proteomes" id="UP000603940"/>
    </source>
</evidence>
<feature type="region of interest" description="Disordered" evidence="1">
    <location>
        <begin position="1"/>
        <end position="57"/>
    </location>
</feature>
<evidence type="ECO:0000313" key="2">
    <source>
        <dbReference type="EMBL" id="MBC9175840.1"/>
    </source>
</evidence>
<evidence type="ECO:0000256" key="1">
    <source>
        <dbReference type="SAM" id="MobiDB-lite"/>
    </source>
</evidence>
<keyword evidence="3" id="KW-1185">Reference proteome</keyword>
<proteinExistence type="predicted"/>
<comment type="caution">
    <text evidence="2">The sequence shown here is derived from an EMBL/GenBank/DDBJ whole genome shotgun (WGS) entry which is preliminary data.</text>
</comment>
<sequence length="217" mass="21983">MASPENDALQDLAYATSEGPADQLEAGPSGEDQGDYGDFGDAGDFGDSWDSGDFGDYGDAGDFGEYGDAADPYMADAGDFADFASDGSSMSAEEAEESVSQTVGSMLGAESEDEFLGGLVRGAARLIKKAAPIVGKIARGAAPILQLIPHPAAQGAAAVANVLGKLRAEGASTEDALEAVAELAARDTRALPIVAGLAARSVLKSTAARLPPAQRQQ</sequence>
<name>A0ABR7R286_9PROT</name>